<feature type="signal peptide" evidence="2">
    <location>
        <begin position="1"/>
        <end position="20"/>
    </location>
</feature>
<keyword evidence="5" id="KW-1185">Reference proteome</keyword>
<dbReference type="InterPro" id="IPR050570">
    <property type="entry name" value="Cell_wall_metabolism_enzyme"/>
</dbReference>
<comment type="caution">
    <text evidence="4">The sequence shown here is derived from an EMBL/GenBank/DDBJ whole genome shotgun (WGS) entry which is preliminary data.</text>
</comment>
<sequence length="413" mass="43963">MRVTLSLVVALTAAAGTEPAAGGTARAGTPAAASAPAEPSDNAPLPSLPARRRPSPARAHGADRLAAASLEALRLGRAAHRTGRSYAKILREVRAGRARASRLQAALLRERRRAGELRRAAGRIAGAQYRSNNRLPFALSGRVRHASQARHGHQAHHGPRPHHGPQARLGPDAVLDAYRDADHRQHLLASRAREALRLSRALEADSAAVLARSAALDAHRSRLDTERRRISRRLGVVRGQLRELSRKASREGHCGLPGTVSAAAKRSEPAAPPVTAPGVRWTRPVEHYVLSAGFGGSGRRWAHVHTGQDFAVPVGTPVRSVGWGRVTSLTCGDGFGISMVVQHGAGVFSQYAHLSAALARPGQRVRPGQQIALSGTTGNSTGPHLHFEVRRTPRMGSGVDPVPWLASRGVRLR</sequence>
<evidence type="ECO:0000256" key="1">
    <source>
        <dbReference type="SAM" id="MobiDB-lite"/>
    </source>
</evidence>
<accession>A0A401W504</accession>
<dbReference type="CDD" id="cd12797">
    <property type="entry name" value="M23_peptidase"/>
    <property type="match status" value="1"/>
</dbReference>
<reference evidence="4 5" key="1">
    <citation type="submission" date="2018-11" db="EMBL/GenBank/DDBJ databases">
        <title>Whole genome sequence of Streptomyces paromomycinus NBRC 15454(T).</title>
        <authorList>
            <person name="Komaki H."/>
            <person name="Tamura T."/>
        </authorList>
    </citation>
    <scope>NUCLEOTIDE SEQUENCE [LARGE SCALE GENOMIC DNA]</scope>
    <source>
        <strain evidence="4 5">NBRC 15454</strain>
    </source>
</reference>
<evidence type="ECO:0000259" key="3">
    <source>
        <dbReference type="Pfam" id="PF01551"/>
    </source>
</evidence>
<feature type="domain" description="M23ase beta-sheet core" evidence="3">
    <location>
        <begin position="304"/>
        <end position="395"/>
    </location>
</feature>
<feature type="region of interest" description="Disordered" evidence="1">
    <location>
        <begin position="146"/>
        <end position="168"/>
    </location>
</feature>
<organism evidence="4 5">
    <name type="scientific">Streptomyces paromomycinus</name>
    <name type="common">Streptomyces rimosus subsp. paromomycinus</name>
    <dbReference type="NCBI Taxonomy" id="92743"/>
    <lineage>
        <taxon>Bacteria</taxon>
        <taxon>Bacillati</taxon>
        <taxon>Actinomycetota</taxon>
        <taxon>Actinomycetes</taxon>
        <taxon>Kitasatosporales</taxon>
        <taxon>Streptomycetaceae</taxon>
        <taxon>Streptomyces</taxon>
    </lineage>
</organism>
<dbReference type="EMBL" id="BHZD01000001">
    <property type="protein sequence ID" value="GCD44345.1"/>
    <property type="molecule type" value="Genomic_DNA"/>
</dbReference>
<feature type="compositionally biased region" description="Basic residues" evidence="1">
    <location>
        <begin position="146"/>
        <end position="165"/>
    </location>
</feature>
<evidence type="ECO:0000313" key="5">
    <source>
        <dbReference type="Proteomes" id="UP000286746"/>
    </source>
</evidence>
<name>A0A401W504_STREY</name>
<dbReference type="PANTHER" id="PTHR21666:SF270">
    <property type="entry name" value="MUREIN HYDROLASE ACTIVATOR ENVC"/>
    <property type="match status" value="1"/>
</dbReference>
<feature type="chain" id="PRO_5019543826" evidence="2">
    <location>
        <begin position="21"/>
        <end position="413"/>
    </location>
</feature>
<dbReference type="Gene3D" id="2.70.70.10">
    <property type="entry name" value="Glucose Permease (Domain IIA)"/>
    <property type="match status" value="1"/>
</dbReference>
<dbReference type="Proteomes" id="UP000286746">
    <property type="component" value="Unassembled WGS sequence"/>
</dbReference>
<dbReference type="FunFam" id="2.70.70.10:FF:000013">
    <property type="entry name" value="Peptidase family M23"/>
    <property type="match status" value="1"/>
</dbReference>
<proteinExistence type="predicted"/>
<dbReference type="GO" id="GO:0004222">
    <property type="term" value="F:metalloendopeptidase activity"/>
    <property type="evidence" value="ECO:0007669"/>
    <property type="project" value="TreeGrafter"/>
</dbReference>
<evidence type="ECO:0000256" key="2">
    <source>
        <dbReference type="SAM" id="SignalP"/>
    </source>
</evidence>
<keyword evidence="2" id="KW-0732">Signal</keyword>
<evidence type="ECO:0000313" key="4">
    <source>
        <dbReference type="EMBL" id="GCD44345.1"/>
    </source>
</evidence>
<dbReference type="AlphaFoldDB" id="A0A401W504"/>
<protein>
    <submittedName>
        <fullName evidence="4">Peptidase</fullName>
    </submittedName>
</protein>
<dbReference type="InterPro" id="IPR011055">
    <property type="entry name" value="Dup_hybrid_motif"/>
</dbReference>
<feature type="compositionally biased region" description="Low complexity" evidence="1">
    <location>
        <begin position="18"/>
        <end position="49"/>
    </location>
</feature>
<dbReference type="PANTHER" id="PTHR21666">
    <property type="entry name" value="PEPTIDASE-RELATED"/>
    <property type="match status" value="1"/>
</dbReference>
<dbReference type="SUPFAM" id="SSF51261">
    <property type="entry name" value="Duplicated hybrid motif"/>
    <property type="match status" value="1"/>
</dbReference>
<gene>
    <name evidence="4" type="ORF">GKJPGBOP_04041</name>
</gene>
<dbReference type="InterPro" id="IPR016047">
    <property type="entry name" value="M23ase_b-sheet_dom"/>
</dbReference>
<dbReference type="Pfam" id="PF01551">
    <property type="entry name" value="Peptidase_M23"/>
    <property type="match status" value="1"/>
</dbReference>
<feature type="region of interest" description="Disordered" evidence="1">
    <location>
        <begin position="18"/>
        <end position="59"/>
    </location>
</feature>